<comment type="catalytic activity">
    <reaction evidence="6">
        <text>a 6-O-methyl-2'-deoxyguanosine in DNA + L-cysteinyl-[protein] = S-methyl-L-cysteinyl-[protein] + a 2'-deoxyguanosine in DNA</text>
        <dbReference type="Rhea" id="RHEA:24000"/>
        <dbReference type="Rhea" id="RHEA-COMP:10131"/>
        <dbReference type="Rhea" id="RHEA-COMP:10132"/>
        <dbReference type="Rhea" id="RHEA-COMP:11367"/>
        <dbReference type="Rhea" id="RHEA-COMP:11368"/>
        <dbReference type="ChEBI" id="CHEBI:29950"/>
        <dbReference type="ChEBI" id="CHEBI:82612"/>
        <dbReference type="ChEBI" id="CHEBI:85445"/>
        <dbReference type="ChEBI" id="CHEBI:85448"/>
        <dbReference type="EC" id="2.1.1.63"/>
    </reaction>
</comment>
<organism evidence="10 11">
    <name type="scientific">Marinactinospora thermotolerans DSM 45154</name>
    <dbReference type="NCBI Taxonomy" id="1122192"/>
    <lineage>
        <taxon>Bacteria</taxon>
        <taxon>Bacillati</taxon>
        <taxon>Actinomycetota</taxon>
        <taxon>Actinomycetes</taxon>
        <taxon>Streptosporangiales</taxon>
        <taxon>Nocardiopsidaceae</taxon>
        <taxon>Marinactinospora</taxon>
    </lineage>
</organism>
<dbReference type="InterPro" id="IPR014048">
    <property type="entry name" value="MethylDNA_cys_MeTrfase_DNA-bd"/>
</dbReference>
<dbReference type="PANTHER" id="PTHR10815:SF5">
    <property type="entry name" value="METHYLATED-DNA--PROTEIN-CYSTEINE METHYLTRANSFERASE"/>
    <property type="match status" value="1"/>
</dbReference>
<name>A0A1T4T2U3_9ACTN</name>
<dbReference type="Pfam" id="PF02870">
    <property type="entry name" value="Methyltransf_1N"/>
    <property type="match status" value="1"/>
</dbReference>
<dbReference type="EMBL" id="FUWS01000013">
    <property type="protein sequence ID" value="SKA34795.1"/>
    <property type="molecule type" value="Genomic_DNA"/>
</dbReference>
<dbReference type="AlphaFoldDB" id="A0A1T4T2U3"/>
<feature type="domain" description="Methylguanine DNA methyltransferase ribonuclease-like" evidence="9">
    <location>
        <begin position="50"/>
        <end position="124"/>
    </location>
</feature>
<dbReference type="CDD" id="cd06445">
    <property type="entry name" value="ATase"/>
    <property type="match status" value="1"/>
</dbReference>
<dbReference type="InterPro" id="IPR008332">
    <property type="entry name" value="MethylG_MeTrfase_N"/>
</dbReference>
<gene>
    <name evidence="10" type="ORF">SAMN02745673_04394</name>
</gene>
<dbReference type="InterPro" id="IPR036631">
    <property type="entry name" value="MGMT_N_sf"/>
</dbReference>
<dbReference type="SUPFAM" id="SSF53155">
    <property type="entry name" value="Methylated DNA-protein cysteine methyltransferase domain"/>
    <property type="match status" value="1"/>
</dbReference>
<evidence type="ECO:0000313" key="10">
    <source>
        <dbReference type="EMBL" id="SKA34795.1"/>
    </source>
</evidence>
<dbReference type="Pfam" id="PF01035">
    <property type="entry name" value="DNA_binding_1"/>
    <property type="match status" value="1"/>
</dbReference>
<dbReference type="Proteomes" id="UP000190637">
    <property type="component" value="Unassembled WGS sequence"/>
</dbReference>
<evidence type="ECO:0000259" key="8">
    <source>
        <dbReference type="Pfam" id="PF01035"/>
    </source>
</evidence>
<keyword evidence="5" id="KW-0234">DNA repair</keyword>
<reference evidence="10 11" key="1">
    <citation type="submission" date="2017-02" db="EMBL/GenBank/DDBJ databases">
        <authorList>
            <person name="Peterson S.W."/>
        </authorList>
    </citation>
    <scope>NUCLEOTIDE SEQUENCE [LARGE SCALE GENOMIC DNA]</scope>
    <source>
        <strain evidence="10 11">DSM 45154</strain>
    </source>
</reference>
<evidence type="ECO:0000256" key="5">
    <source>
        <dbReference type="ARBA" id="ARBA00023204"/>
    </source>
</evidence>
<dbReference type="GO" id="GO:0003908">
    <property type="term" value="F:methylated-DNA-[protein]-cysteine S-methyltransferase activity"/>
    <property type="evidence" value="ECO:0007669"/>
    <property type="project" value="UniProtKB-EC"/>
</dbReference>
<dbReference type="STRING" id="1122192.SAMN02745673_04394"/>
<dbReference type="InterPro" id="IPR036217">
    <property type="entry name" value="MethylDNA_cys_MeTrfase_DNAb"/>
</dbReference>
<dbReference type="InterPro" id="IPR001497">
    <property type="entry name" value="MethylDNA_cys_MeTrfase_AS"/>
</dbReference>
<protein>
    <submittedName>
        <fullName evidence="10">Methylated-DNA-[protein]-cysteine S-methyltransferase</fullName>
    </submittedName>
</protein>
<evidence type="ECO:0000256" key="3">
    <source>
        <dbReference type="ARBA" id="ARBA00022679"/>
    </source>
</evidence>
<dbReference type="PROSITE" id="PS00374">
    <property type="entry name" value="MGMT"/>
    <property type="match status" value="1"/>
</dbReference>
<dbReference type="Gene3D" id="1.10.10.10">
    <property type="entry name" value="Winged helix-like DNA-binding domain superfamily/Winged helix DNA-binding domain"/>
    <property type="match status" value="1"/>
</dbReference>
<evidence type="ECO:0000256" key="7">
    <source>
        <dbReference type="SAM" id="MobiDB-lite"/>
    </source>
</evidence>
<dbReference type="SUPFAM" id="SSF46767">
    <property type="entry name" value="Methylated DNA-protein cysteine methyltransferase, C-terminal domain"/>
    <property type="match status" value="1"/>
</dbReference>
<feature type="region of interest" description="Disordered" evidence="7">
    <location>
        <begin position="1"/>
        <end position="41"/>
    </location>
</feature>
<dbReference type="RefSeq" id="WP_159457296.1">
    <property type="nucleotide sequence ID" value="NZ_FUWS01000013.1"/>
</dbReference>
<proteinExistence type="predicted"/>
<evidence type="ECO:0000259" key="9">
    <source>
        <dbReference type="Pfam" id="PF02870"/>
    </source>
</evidence>
<evidence type="ECO:0000256" key="1">
    <source>
        <dbReference type="ARBA" id="ARBA00001286"/>
    </source>
</evidence>
<dbReference type="OrthoDB" id="9802228at2"/>
<keyword evidence="3 10" id="KW-0808">Transferase</keyword>
<dbReference type="PANTHER" id="PTHR10815">
    <property type="entry name" value="METHYLATED-DNA--PROTEIN-CYSTEINE METHYLTRANSFERASE"/>
    <property type="match status" value="1"/>
</dbReference>
<evidence type="ECO:0000313" key="11">
    <source>
        <dbReference type="Proteomes" id="UP000190637"/>
    </source>
</evidence>
<comment type="catalytic activity">
    <reaction evidence="1">
        <text>a 4-O-methyl-thymidine in DNA + L-cysteinyl-[protein] = a thymidine in DNA + S-methyl-L-cysteinyl-[protein]</text>
        <dbReference type="Rhea" id="RHEA:53428"/>
        <dbReference type="Rhea" id="RHEA-COMP:10131"/>
        <dbReference type="Rhea" id="RHEA-COMP:10132"/>
        <dbReference type="Rhea" id="RHEA-COMP:13555"/>
        <dbReference type="Rhea" id="RHEA-COMP:13556"/>
        <dbReference type="ChEBI" id="CHEBI:29950"/>
        <dbReference type="ChEBI" id="CHEBI:82612"/>
        <dbReference type="ChEBI" id="CHEBI:137386"/>
        <dbReference type="ChEBI" id="CHEBI:137387"/>
        <dbReference type="EC" id="2.1.1.63"/>
    </reaction>
</comment>
<feature type="region of interest" description="Disordered" evidence="7">
    <location>
        <begin position="207"/>
        <end position="226"/>
    </location>
</feature>
<sequence length="226" mass="24299">MTKTWSEERPGDPDLGGDLDALIRATSSCPPPPPAPPRRSALPREALDVVTGTVETPIGVLSLALTRRGLVSCSFDAEETVLPRLARAVSPRIGAHEAGLDPVRRELDAYFDGRLTSFTIPLDLRLTSDFGRLVLRSLLDVEHGTTTTHGRLAARIGRGRAIRAVASSLATNPVCVLLPCHRVVPEDYPEDTGPYAGAPRPNASCWGWRRSPRPAPIRGRGGAGHR</sequence>
<dbReference type="InterPro" id="IPR036388">
    <property type="entry name" value="WH-like_DNA-bd_sf"/>
</dbReference>
<dbReference type="GO" id="GO:0032259">
    <property type="term" value="P:methylation"/>
    <property type="evidence" value="ECO:0007669"/>
    <property type="project" value="UniProtKB-KW"/>
</dbReference>
<keyword evidence="4" id="KW-0227">DNA damage</keyword>
<evidence type="ECO:0000256" key="6">
    <source>
        <dbReference type="ARBA" id="ARBA00049348"/>
    </source>
</evidence>
<dbReference type="NCBIfam" id="TIGR00589">
    <property type="entry name" value="ogt"/>
    <property type="match status" value="1"/>
</dbReference>
<dbReference type="Gene3D" id="3.30.160.70">
    <property type="entry name" value="Methylated DNA-protein cysteine methyltransferase domain"/>
    <property type="match status" value="1"/>
</dbReference>
<accession>A0A1T4T2U3</accession>
<evidence type="ECO:0000256" key="4">
    <source>
        <dbReference type="ARBA" id="ARBA00022763"/>
    </source>
</evidence>
<keyword evidence="11" id="KW-1185">Reference proteome</keyword>
<evidence type="ECO:0000256" key="2">
    <source>
        <dbReference type="ARBA" id="ARBA00022603"/>
    </source>
</evidence>
<feature type="compositionally biased region" description="Low complexity" evidence="7">
    <location>
        <begin position="16"/>
        <end position="28"/>
    </location>
</feature>
<feature type="compositionally biased region" description="Basic and acidic residues" evidence="7">
    <location>
        <begin position="1"/>
        <end position="12"/>
    </location>
</feature>
<dbReference type="GO" id="GO:0006281">
    <property type="term" value="P:DNA repair"/>
    <property type="evidence" value="ECO:0007669"/>
    <property type="project" value="UniProtKB-KW"/>
</dbReference>
<keyword evidence="2 10" id="KW-0489">Methyltransferase</keyword>
<feature type="domain" description="Methylated-DNA-[protein]-cysteine S-methyltransferase DNA binding" evidence="8">
    <location>
        <begin position="130"/>
        <end position="187"/>
    </location>
</feature>